<reference evidence="2" key="1">
    <citation type="journal article" date="2013" name="Science">
        <title>The Amborella genome and the evolution of flowering plants.</title>
        <authorList>
            <consortium name="Amborella Genome Project"/>
        </authorList>
    </citation>
    <scope>NUCLEOTIDE SEQUENCE [LARGE SCALE GENOMIC DNA]</scope>
</reference>
<protein>
    <submittedName>
        <fullName evidence="1">Uncharacterized protein</fullName>
    </submittedName>
</protein>
<sequence>MVDYAPEMELLEPQHSSYGGPRSYNGASGATTLRLWWTTFRQWCFWSHDAPAMDDCAPVVRLLASAFVLFISTVVYDSKGWSNV</sequence>
<keyword evidence="2" id="KW-1185">Reference proteome</keyword>
<dbReference type="HOGENOM" id="CLU_2530483_0_0_1"/>
<dbReference type="Gramene" id="ERN15302">
    <property type="protein sequence ID" value="ERN15302"/>
    <property type="gene ID" value="AMTR_s00036p00059060"/>
</dbReference>
<dbReference type="EMBL" id="KI392503">
    <property type="protein sequence ID" value="ERN15302.1"/>
    <property type="molecule type" value="Genomic_DNA"/>
</dbReference>
<evidence type="ECO:0000313" key="1">
    <source>
        <dbReference type="EMBL" id="ERN15302.1"/>
    </source>
</evidence>
<accession>U5D1M1</accession>
<name>U5D1M1_AMBTC</name>
<organism evidence="1 2">
    <name type="scientific">Amborella trichopoda</name>
    <dbReference type="NCBI Taxonomy" id="13333"/>
    <lineage>
        <taxon>Eukaryota</taxon>
        <taxon>Viridiplantae</taxon>
        <taxon>Streptophyta</taxon>
        <taxon>Embryophyta</taxon>
        <taxon>Tracheophyta</taxon>
        <taxon>Spermatophyta</taxon>
        <taxon>Magnoliopsida</taxon>
        <taxon>Amborellales</taxon>
        <taxon>Amborellaceae</taxon>
        <taxon>Amborella</taxon>
    </lineage>
</organism>
<proteinExistence type="predicted"/>
<dbReference type="AlphaFoldDB" id="U5D1M1"/>
<dbReference type="Proteomes" id="UP000017836">
    <property type="component" value="Unassembled WGS sequence"/>
</dbReference>
<gene>
    <name evidence="1" type="ORF">AMTR_s00036p00059060</name>
</gene>
<evidence type="ECO:0000313" key="2">
    <source>
        <dbReference type="Proteomes" id="UP000017836"/>
    </source>
</evidence>